<feature type="domain" description="DUF5105" evidence="1">
    <location>
        <begin position="56"/>
        <end position="186"/>
    </location>
</feature>
<dbReference type="EMBL" id="JACKWY010000001">
    <property type="protein sequence ID" value="MBB6713195.1"/>
    <property type="molecule type" value="Genomic_DNA"/>
</dbReference>
<dbReference type="InterPro" id="IPR031343">
    <property type="entry name" value="DUF5105"/>
</dbReference>
<gene>
    <name evidence="2" type="ORF">H7E68_00430</name>
</gene>
<accession>A0A7X0S910</accession>
<evidence type="ECO:0000259" key="1">
    <source>
        <dbReference type="Pfam" id="PF17118"/>
    </source>
</evidence>
<name>A0A7X0S910_9CLOT</name>
<reference evidence="2 3" key="1">
    <citation type="submission" date="2020-08" db="EMBL/GenBank/DDBJ databases">
        <title>Clostridia isolated from Swiss meat.</title>
        <authorList>
            <person name="Wambui J."/>
            <person name="Stevens M.J.A."/>
            <person name="Stephan R."/>
        </authorList>
    </citation>
    <scope>NUCLEOTIDE SEQUENCE [LARGE SCALE GENOMIC DNA]</scope>
    <source>
        <strain evidence="2 3">CM001</strain>
    </source>
</reference>
<comment type="caution">
    <text evidence="2">The sequence shown here is derived from an EMBL/GenBank/DDBJ whole genome shotgun (WGS) entry which is preliminary data.</text>
</comment>
<dbReference type="AlphaFoldDB" id="A0A7X0S910"/>
<dbReference type="Proteomes" id="UP000585258">
    <property type="component" value="Unassembled WGS sequence"/>
</dbReference>
<organism evidence="2 3">
    <name type="scientific">Clostridium gasigenes</name>
    <dbReference type="NCBI Taxonomy" id="94869"/>
    <lineage>
        <taxon>Bacteria</taxon>
        <taxon>Bacillati</taxon>
        <taxon>Bacillota</taxon>
        <taxon>Clostridia</taxon>
        <taxon>Eubacteriales</taxon>
        <taxon>Clostridiaceae</taxon>
        <taxon>Clostridium</taxon>
    </lineage>
</organism>
<evidence type="ECO:0000313" key="2">
    <source>
        <dbReference type="EMBL" id="MBB6713195.1"/>
    </source>
</evidence>
<proteinExistence type="predicted"/>
<dbReference type="Pfam" id="PF17118">
    <property type="entry name" value="DUF5105"/>
    <property type="match status" value="1"/>
</dbReference>
<evidence type="ECO:0000313" key="3">
    <source>
        <dbReference type="Proteomes" id="UP000585258"/>
    </source>
</evidence>
<dbReference type="PROSITE" id="PS51257">
    <property type="entry name" value="PROKAR_LIPOPROTEIN"/>
    <property type="match status" value="1"/>
</dbReference>
<dbReference type="RefSeq" id="WP_185163069.1">
    <property type="nucleotide sequence ID" value="NZ_JACKWY010000001.1"/>
</dbReference>
<sequence length="214" mass="23669">MKNLKKNLIILMIIFMFPTLLVGCKTKVTPAESAKIWFDFGVKGDKSGLSTIGATEDEVSTLKDLQESTYKKELKNGFEISGLKIEDAQVDQIFKAYMEALNKVSVTTEVVSEKGESSEVKISSTYINSVALSEKAGTDAVNEFKNSTITNQEELTNKMSEVFINNLIKEFKNAVPSDSPKELTSTFVIKEKMWVPENEVEFGEAAAKLATGQE</sequence>
<protein>
    <submittedName>
        <fullName evidence="2">DUF5105 domain-containing protein</fullName>
    </submittedName>
</protein>